<reference evidence="14" key="2">
    <citation type="submission" date="2023-01" db="EMBL/GenBank/DDBJ databases">
        <authorList>
            <person name="Sun Q."/>
            <person name="Evtushenko L."/>
        </authorList>
    </citation>
    <scope>NUCLEOTIDE SEQUENCE</scope>
    <source>
        <strain evidence="14">VKM B-2555</strain>
    </source>
</reference>
<evidence type="ECO:0000313" key="14">
    <source>
        <dbReference type="EMBL" id="GLK77314.1"/>
    </source>
</evidence>
<dbReference type="PANTHER" id="PTHR45453:SF1">
    <property type="entry name" value="PHOSPHATE REGULON SENSOR PROTEIN PHOR"/>
    <property type="match status" value="1"/>
</dbReference>
<organism evidence="14 15">
    <name type="scientific">Methylopila jiangsuensis</name>
    <dbReference type="NCBI Taxonomy" id="586230"/>
    <lineage>
        <taxon>Bacteria</taxon>
        <taxon>Pseudomonadati</taxon>
        <taxon>Pseudomonadota</taxon>
        <taxon>Alphaproteobacteria</taxon>
        <taxon>Hyphomicrobiales</taxon>
        <taxon>Methylopilaceae</taxon>
        <taxon>Methylopila</taxon>
    </lineage>
</organism>
<dbReference type="CDD" id="cd00082">
    <property type="entry name" value="HisKA"/>
    <property type="match status" value="1"/>
</dbReference>
<dbReference type="GO" id="GO:0016036">
    <property type="term" value="P:cellular response to phosphate starvation"/>
    <property type="evidence" value="ECO:0007669"/>
    <property type="project" value="TreeGrafter"/>
</dbReference>
<dbReference type="GO" id="GO:0005524">
    <property type="term" value="F:ATP binding"/>
    <property type="evidence" value="ECO:0007669"/>
    <property type="project" value="UniProtKB-KW"/>
</dbReference>
<dbReference type="InterPro" id="IPR036890">
    <property type="entry name" value="HATPase_C_sf"/>
</dbReference>
<dbReference type="RefSeq" id="WP_271205167.1">
    <property type="nucleotide sequence ID" value="NZ_BSFK01000016.1"/>
</dbReference>
<dbReference type="InterPro" id="IPR005467">
    <property type="entry name" value="His_kinase_dom"/>
</dbReference>
<evidence type="ECO:0000313" key="15">
    <source>
        <dbReference type="Proteomes" id="UP001143364"/>
    </source>
</evidence>
<evidence type="ECO:0000256" key="8">
    <source>
        <dbReference type="ARBA" id="ARBA00022777"/>
    </source>
</evidence>
<dbReference type="Gene3D" id="3.30.565.10">
    <property type="entry name" value="Histidine kinase-like ATPase, C-terminal domain"/>
    <property type="match status" value="1"/>
</dbReference>
<dbReference type="GO" id="GO:0004721">
    <property type="term" value="F:phosphoprotein phosphatase activity"/>
    <property type="evidence" value="ECO:0007669"/>
    <property type="project" value="TreeGrafter"/>
</dbReference>
<reference evidence="14" key="1">
    <citation type="journal article" date="2014" name="Int. J. Syst. Evol. Microbiol.">
        <title>Complete genome sequence of Corynebacterium casei LMG S-19264T (=DSM 44701T), isolated from a smear-ripened cheese.</title>
        <authorList>
            <consortium name="US DOE Joint Genome Institute (JGI-PGF)"/>
            <person name="Walter F."/>
            <person name="Albersmeier A."/>
            <person name="Kalinowski J."/>
            <person name="Ruckert C."/>
        </authorList>
    </citation>
    <scope>NUCLEOTIDE SEQUENCE</scope>
    <source>
        <strain evidence="14">VKM B-2555</strain>
    </source>
</reference>
<dbReference type="InterPro" id="IPR003594">
    <property type="entry name" value="HATPase_dom"/>
</dbReference>
<evidence type="ECO:0000256" key="5">
    <source>
        <dbReference type="ARBA" id="ARBA00022553"/>
    </source>
</evidence>
<dbReference type="CDD" id="cd00075">
    <property type="entry name" value="HATPase"/>
    <property type="match status" value="1"/>
</dbReference>
<keyword evidence="15" id="KW-1185">Reference proteome</keyword>
<dbReference type="EC" id="2.7.13.3" evidence="3"/>
<dbReference type="PANTHER" id="PTHR45453">
    <property type="entry name" value="PHOSPHATE REGULON SENSOR PROTEIN PHOR"/>
    <property type="match status" value="1"/>
</dbReference>
<evidence type="ECO:0000256" key="7">
    <source>
        <dbReference type="ARBA" id="ARBA00022741"/>
    </source>
</evidence>
<dbReference type="SUPFAM" id="SSF47384">
    <property type="entry name" value="Homodimeric domain of signal transducing histidine kinase"/>
    <property type="match status" value="1"/>
</dbReference>
<dbReference type="Proteomes" id="UP001143364">
    <property type="component" value="Unassembled WGS sequence"/>
</dbReference>
<dbReference type="InterPro" id="IPR004358">
    <property type="entry name" value="Sig_transdc_His_kin-like_C"/>
</dbReference>
<comment type="caution">
    <text evidence="14">The sequence shown here is derived from an EMBL/GenBank/DDBJ whole genome shotgun (WGS) entry which is preliminary data.</text>
</comment>
<keyword evidence="7" id="KW-0547">Nucleotide-binding</keyword>
<comment type="catalytic activity">
    <reaction evidence="1">
        <text>ATP + protein L-histidine = ADP + protein N-phospho-L-histidine.</text>
        <dbReference type="EC" id="2.7.13.3"/>
    </reaction>
</comment>
<gene>
    <name evidence="14" type="primary">phoR</name>
    <name evidence="14" type="ORF">GCM10008171_25680</name>
</gene>
<proteinExistence type="predicted"/>
<sequence>MADTPASPDTDSRRAAGRLRGAGWALAGVALLLAAFALVGRITPAEAGLGFAVVALLAAVAPRPRSVLTPRRMTGADDVVSPQTLALLSGLPDPTLVLDRRGLVLAFNARARATLPALRTGDPLSFALRAPEVLDAVRAALGGRAPTVTSYAERVPIERWFEVSVTPIVFDKVGAGAAVVTLRDLTEQRRSERMRVDFIANASHELRTPLASLLGFIETLQGPARNDVDARARFLEIMRTQAARMSRLIDDLLSLSRIELKAHVRPDSAVEISGIVRSVIDAIGPLAQDRNVELAFTPPAAPVWALGDRDELIRVVENLIENAVKYGASGGRVETSVTAGEGPQGVRVTVRDFGPGIAPEHLPRLTERFYRGDAQASRDAGGTGLGLALVKHILQRHGGQLAIESRLGEGASFVVTLDPAPKELAASASPALKAAG</sequence>
<dbReference type="FunFam" id="3.30.565.10:FF:000006">
    <property type="entry name" value="Sensor histidine kinase WalK"/>
    <property type="match status" value="1"/>
</dbReference>
<feature type="transmembrane region" description="Helical" evidence="12">
    <location>
        <begin position="21"/>
        <end position="39"/>
    </location>
</feature>
<comment type="subcellular location">
    <subcellularLocation>
        <location evidence="2">Cell membrane</location>
    </subcellularLocation>
</comment>
<evidence type="ECO:0000256" key="11">
    <source>
        <dbReference type="ARBA" id="ARBA00023136"/>
    </source>
</evidence>
<dbReference type="InterPro" id="IPR050351">
    <property type="entry name" value="BphY/WalK/GraS-like"/>
</dbReference>
<feature type="domain" description="Histidine kinase" evidence="13">
    <location>
        <begin position="201"/>
        <end position="421"/>
    </location>
</feature>
<keyword evidence="5" id="KW-0597">Phosphoprotein</keyword>
<evidence type="ECO:0000259" key="13">
    <source>
        <dbReference type="PROSITE" id="PS50109"/>
    </source>
</evidence>
<keyword evidence="12" id="KW-0812">Transmembrane</keyword>
<keyword evidence="9" id="KW-0067">ATP-binding</keyword>
<dbReference type="InterPro" id="IPR036097">
    <property type="entry name" value="HisK_dim/P_sf"/>
</dbReference>
<dbReference type="AlphaFoldDB" id="A0A9W6JKB6"/>
<dbReference type="SMART" id="SM00388">
    <property type="entry name" value="HisKA"/>
    <property type="match status" value="1"/>
</dbReference>
<name>A0A9W6JKB6_9HYPH</name>
<accession>A0A9W6JKB6</accession>
<keyword evidence="4" id="KW-1003">Cell membrane</keyword>
<dbReference type="SUPFAM" id="SSF55874">
    <property type="entry name" value="ATPase domain of HSP90 chaperone/DNA topoisomerase II/histidine kinase"/>
    <property type="match status" value="1"/>
</dbReference>
<dbReference type="Pfam" id="PF02518">
    <property type="entry name" value="HATPase_c"/>
    <property type="match status" value="1"/>
</dbReference>
<dbReference type="Pfam" id="PF00512">
    <property type="entry name" value="HisKA"/>
    <property type="match status" value="1"/>
</dbReference>
<dbReference type="EMBL" id="BSFK01000016">
    <property type="protein sequence ID" value="GLK77314.1"/>
    <property type="molecule type" value="Genomic_DNA"/>
</dbReference>
<keyword evidence="12" id="KW-1133">Transmembrane helix</keyword>
<keyword evidence="10" id="KW-0902">Two-component regulatory system</keyword>
<dbReference type="PRINTS" id="PR00344">
    <property type="entry name" value="BCTRLSENSOR"/>
</dbReference>
<protein>
    <recommendedName>
        <fullName evidence="3">histidine kinase</fullName>
        <ecNumber evidence="3">2.7.13.3</ecNumber>
    </recommendedName>
</protein>
<dbReference type="Gene3D" id="1.10.287.130">
    <property type="match status" value="1"/>
</dbReference>
<keyword evidence="8 14" id="KW-0418">Kinase</keyword>
<evidence type="ECO:0000256" key="12">
    <source>
        <dbReference type="SAM" id="Phobius"/>
    </source>
</evidence>
<dbReference type="Gene3D" id="3.30.450.20">
    <property type="entry name" value="PAS domain"/>
    <property type="match status" value="1"/>
</dbReference>
<evidence type="ECO:0000256" key="1">
    <source>
        <dbReference type="ARBA" id="ARBA00000085"/>
    </source>
</evidence>
<dbReference type="GO" id="GO:0000155">
    <property type="term" value="F:phosphorelay sensor kinase activity"/>
    <property type="evidence" value="ECO:0007669"/>
    <property type="project" value="InterPro"/>
</dbReference>
<evidence type="ECO:0000256" key="10">
    <source>
        <dbReference type="ARBA" id="ARBA00023012"/>
    </source>
</evidence>
<evidence type="ECO:0000256" key="2">
    <source>
        <dbReference type="ARBA" id="ARBA00004236"/>
    </source>
</evidence>
<evidence type="ECO:0000256" key="4">
    <source>
        <dbReference type="ARBA" id="ARBA00022475"/>
    </source>
</evidence>
<keyword evidence="11 12" id="KW-0472">Membrane</keyword>
<evidence type="ECO:0000256" key="3">
    <source>
        <dbReference type="ARBA" id="ARBA00012438"/>
    </source>
</evidence>
<dbReference type="PROSITE" id="PS50109">
    <property type="entry name" value="HIS_KIN"/>
    <property type="match status" value="1"/>
</dbReference>
<keyword evidence="6" id="KW-0808">Transferase</keyword>
<dbReference type="SMART" id="SM00387">
    <property type="entry name" value="HATPase_c"/>
    <property type="match status" value="1"/>
</dbReference>
<evidence type="ECO:0000256" key="6">
    <source>
        <dbReference type="ARBA" id="ARBA00022679"/>
    </source>
</evidence>
<dbReference type="GO" id="GO:0005886">
    <property type="term" value="C:plasma membrane"/>
    <property type="evidence" value="ECO:0007669"/>
    <property type="project" value="UniProtKB-SubCell"/>
</dbReference>
<dbReference type="FunFam" id="1.10.287.130:FF:000008">
    <property type="entry name" value="Two-component sensor histidine kinase"/>
    <property type="match status" value="1"/>
</dbReference>
<dbReference type="InterPro" id="IPR013656">
    <property type="entry name" value="PAS_4"/>
</dbReference>
<evidence type="ECO:0000256" key="9">
    <source>
        <dbReference type="ARBA" id="ARBA00022840"/>
    </source>
</evidence>
<dbReference type="InterPro" id="IPR003661">
    <property type="entry name" value="HisK_dim/P_dom"/>
</dbReference>
<dbReference type="Pfam" id="PF08448">
    <property type="entry name" value="PAS_4"/>
    <property type="match status" value="1"/>
</dbReference>